<evidence type="ECO:0000259" key="2">
    <source>
        <dbReference type="PROSITE" id="PS51733"/>
    </source>
</evidence>
<dbReference type="Pfam" id="PF03099">
    <property type="entry name" value="BPL_LplA_LipB"/>
    <property type="match status" value="1"/>
</dbReference>
<dbReference type="PANTHER" id="PTHR12835">
    <property type="entry name" value="BIOTIN PROTEIN LIGASE"/>
    <property type="match status" value="1"/>
</dbReference>
<organism evidence="3 4">
    <name type="scientific">Flavihumibacter stibioxidans</name>
    <dbReference type="NCBI Taxonomy" id="1834163"/>
    <lineage>
        <taxon>Bacteria</taxon>
        <taxon>Pseudomonadati</taxon>
        <taxon>Bacteroidota</taxon>
        <taxon>Chitinophagia</taxon>
        <taxon>Chitinophagales</taxon>
        <taxon>Chitinophagaceae</taxon>
        <taxon>Flavihumibacter</taxon>
    </lineage>
</organism>
<dbReference type="Gene3D" id="3.30.930.10">
    <property type="entry name" value="Bira Bifunctional Protein, Domain 2"/>
    <property type="match status" value="1"/>
</dbReference>
<proteinExistence type="predicted"/>
<feature type="domain" description="BPL/LPL catalytic" evidence="2">
    <location>
        <begin position="1"/>
        <end position="162"/>
    </location>
</feature>
<evidence type="ECO:0000313" key="4">
    <source>
        <dbReference type="Proteomes" id="UP000765802"/>
    </source>
</evidence>
<keyword evidence="4" id="KW-1185">Reference proteome</keyword>
<dbReference type="PANTHER" id="PTHR12835:SF5">
    <property type="entry name" value="BIOTIN--PROTEIN LIGASE"/>
    <property type="match status" value="1"/>
</dbReference>
<dbReference type="GO" id="GO:0016874">
    <property type="term" value="F:ligase activity"/>
    <property type="evidence" value="ECO:0007669"/>
    <property type="project" value="UniProtKB-KW"/>
</dbReference>
<comment type="caution">
    <text evidence="3">The sequence shown here is derived from an EMBL/GenBank/DDBJ whole genome shotgun (WGS) entry which is preliminary data.</text>
</comment>
<reference evidence="3 4" key="1">
    <citation type="submission" date="2016-07" db="EMBL/GenBank/DDBJ databases">
        <title>Genome analysis of Flavihumibacter stibioxidans YS-17.</title>
        <authorList>
            <person name="Shi K."/>
            <person name="Han Y."/>
            <person name="Wang G."/>
        </authorList>
    </citation>
    <scope>NUCLEOTIDE SEQUENCE [LARGE SCALE GENOMIC DNA]</scope>
    <source>
        <strain evidence="3 4">YS-17</strain>
    </source>
</reference>
<name>A0ABR7M9C7_9BACT</name>
<dbReference type="PROSITE" id="PS51733">
    <property type="entry name" value="BPL_LPL_CATALYTIC"/>
    <property type="match status" value="1"/>
</dbReference>
<dbReference type="Proteomes" id="UP000765802">
    <property type="component" value="Unassembled WGS sequence"/>
</dbReference>
<evidence type="ECO:0000256" key="1">
    <source>
        <dbReference type="ARBA" id="ARBA00022598"/>
    </source>
</evidence>
<dbReference type="SUPFAM" id="SSF55681">
    <property type="entry name" value="Class II aaRS and biotin synthetases"/>
    <property type="match status" value="1"/>
</dbReference>
<protein>
    <submittedName>
        <fullName evidence="3">Biotin--[acetyl-CoA-carboxylase] ligase</fullName>
    </submittedName>
</protein>
<dbReference type="InterPro" id="IPR045864">
    <property type="entry name" value="aa-tRNA-synth_II/BPL/LPL"/>
</dbReference>
<sequence>MALTQQRLAGHGDTFFALEQKAGKGQMGRRWISRPNENIIISIVLETTALAPDMVFYLSMAMALGTYDWFAEMAGEESSLKWPNDIYWRDRKAGGILIENNWAGPHWQFAIVGIGINVNQVDFEEGTKKPVSLRQITGKSFDLLVEVRKLCGKLEYRWNQLVAGKKKELLESYNQVLFSRGMPVRLRKDNVVFETTIRGVNENGELLTSDTLDRSFRVGEVEWV</sequence>
<keyword evidence="1 3" id="KW-0436">Ligase</keyword>
<evidence type="ECO:0000313" key="3">
    <source>
        <dbReference type="EMBL" id="MBC6491630.1"/>
    </source>
</evidence>
<dbReference type="NCBIfam" id="TIGR00121">
    <property type="entry name" value="birA_ligase"/>
    <property type="match status" value="1"/>
</dbReference>
<accession>A0ABR7M9C7</accession>
<gene>
    <name evidence="3" type="ORF">BC349_11260</name>
</gene>
<dbReference type="CDD" id="cd16442">
    <property type="entry name" value="BPL"/>
    <property type="match status" value="1"/>
</dbReference>
<dbReference type="InterPro" id="IPR004408">
    <property type="entry name" value="Biotin_CoA_COase_ligase"/>
</dbReference>
<dbReference type="InterPro" id="IPR004143">
    <property type="entry name" value="BPL_LPL_catalytic"/>
</dbReference>
<dbReference type="EMBL" id="MBUA01000023">
    <property type="protein sequence ID" value="MBC6491630.1"/>
    <property type="molecule type" value="Genomic_DNA"/>
</dbReference>